<dbReference type="InterPro" id="IPR048710">
    <property type="entry name" value="Gp9_C"/>
</dbReference>
<proteinExistence type="predicted"/>
<reference evidence="3" key="1">
    <citation type="journal article" date="2021" name="Proc. Natl. Acad. Sci. U.S.A.">
        <title>A Catalog of Tens of Thousands of Viruses from Human Metagenomes Reveals Hidden Associations with Chronic Diseases.</title>
        <authorList>
            <person name="Tisza M.J."/>
            <person name="Buck C.B."/>
        </authorList>
    </citation>
    <scope>NUCLEOTIDE SEQUENCE</scope>
    <source>
        <strain evidence="3">CtC8s18</strain>
    </source>
</reference>
<evidence type="ECO:0000313" key="3">
    <source>
        <dbReference type="EMBL" id="DAD72324.1"/>
    </source>
</evidence>
<evidence type="ECO:0000259" key="2">
    <source>
        <dbReference type="Pfam" id="PF20934"/>
    </source>
</evidence>
<feature type="domain" description="Tail knob protein gp9 C-terminal" evidence="2">
    <location>
        <begin position="418"/>
        <end position="518"/>
    </location>
</feature>
<evidence type="ECO:0000259" key="1">
    <source>
        <dbReference type="Pfam" id="PF16838"/>
    </source>
</evidence>
<organism evidence="3">
    <name type="scientific">Podoviridae sp. ctC8s18</name>
    <dbReference type="NCBI Taxonomy" id="2827617"/>
    <lineage>
        <taxon>Viruses</taxon>
        <taxon>Duplodnaviria</taxon>
        <taxon>Heunggongvirae</taxon>
        <taxon>Uroviricota</taxon>
        <taxon>Caudoviricetes</taxon>
    </lineage>
</organism>
<dbReference type="EMBL" id="BK015897">
    <property type="protein sequence ID" value="DAD72324.1"/>
    <property type="molecule type" value="Genomic_DNA"/>
</dbReference>
<accession>A0A8S5LQL3</accession>
<dbReference type="InterPro" id="IPR031772">
    <property type="entry name" value="Gp9_N"/>
</dbReference>
<dbReference type="Pfam" id="PF20934">
    <property type="entry name" value="phi29_gp9_C"/>
    <property type="match status" value="1"/>
</dbReference>
<name>A0A8S5LQL3_9CAUD</name>
<sequence>MAITSFSPLSNVRILSDVPLDSSYSDTLYFSSVSEQTAFFTGKTKYSFSQVAPVRLPNSVRLDIVADNLYDCNYIMFQNANYKSKWFYGFITAIEWINVNACVVTYEIDAIQTWFFDMEINECMVEREHSATDEIGDNLQPEPVDCSEYVLEPGIIPDEFDSYTGVVLSTYNSDFYSAPRGVFAGTFTGGYVYFSSLSSTDEKGEPYILHLIDEIVTAGQQDTIFATFVMPTAFLPLPPVTDYITSPILKDFTYQHFYNAIGNYIPRNKKLFTYPYDFLFVTSGSGSSKIYRFEYFENKSSYFRHDFIMQASVSANCEIIAYPIDYNGQAKNTDESLIISGFPQFAYNVDTYKAWVAQNSSSYNLNMLQSTIGLIGSIASIPATGPMGIASAASSATSLLQTANAQVQASNASDVSRGTQGTNVLQTMGRLCFIFYEKHLREDVLERIDDFFDRYGYATNLLKKPNLNTRQSWNYVKTEKANITGKVPFDDLAKIKQCFNNGITFWHGDFVGDYSRSNNPV</sequence>
<feature type="domain" description="Tail knob protein gp9 N-terminal" evidence="1">
    <location>
        <begin position="9"/>
        <end position="118"/>
    </location>
</feature>
<protein>
    <submittedName>
        <fullName evidence="3">Major tail protein</fullName>
    </submittedName>
</protein>
<dbReference type="Pfam" id="PF16838">
    <property type="entry name" value="Caud_tail_N"/>
    <property type="match status" value="1"/>
</dbReference>